<evidence type="ECO:0000313" key="3">
    <source>
        <dbReference type="Proteomes" id="UP000239156"/>
    </source>
</evidence>
<gene>
    <name evidence="2" type="ORF">PSTT_05822</name>
</gene>
<feature type="compositionally biased region" description="Polar residues" evidence="1">
    <location>
        <begin position="1"/>
        <end position="20"/>
    </location>
</feature>
<dbReference type="EMBL" id="PKSL01000043">
    <property type="protein sequence ID" value="POW10799.1"/>
    <property type="molecule type" value="Genomic_DNA"/>
</dbReference>
<feature type="region of interest" description="Disordered" evidence="1">
    <location>
        <begin position="1"/>
        <end position="72"/>
    </location>
</feature>
<evidence type="ECO:0000256" key="1">
    <source>
        <dbReference type="SAM" id="MobiDB-lite"/>
    </source>
</evidence>
<feature type="compositionally biased region" description="Low complexity" evidence="1">
    <location>
        <begin position="39"/>
        <end position="50"/>
    </location>
</feature>
<sequence>METTANEGQPSSADVGNDSTADLVPDLDPGRDNPDNDDTIVTVATTLPTTSQPSANGVQPSHLTSCSVSSRT</sequence>
<dbReference type="VEuPathDB" id="FungiDB:PSTT_05822"/>
<dbReference type="Proteomes" id="UP000239156">
    <property type="component" value="Unassembled WGS sequence"/>
</dbReference>
<protein>
    <submittedName>
        <fullName evidence="2">Uncharacterized protein</fullName>
    </submittedName>
</protein>
<comment type="caution">
    <text evidence="2">The sequence shown here is derived from an EMBL/GenBank/DDBJ whole genome shotgun (WGS) entry which is preliminary data.</text>
</comment>
<feature type="compositionally biased region" description="Polar residues" evidence="1">
    <location>
        <begin position="51"/>
        <end position="72"/>
    </location>
</feature>
<proteinExistence type="predicted"/>
<reference evidence="2" key="1">
    <citation type="submission" date="2017-12" db="EMBL/GenBank/DDBJ databases">
        <title>Gene loss provides genomic basis for host adaptation in cereal stripe rust fungi.</title>
        <authorList>
            <person name="Xia C."/>
        </authorList>
    </citation>
    <scope>NUCLEOTIDE SEQUENCE [LARGE SCALE GENOMIC DNA]</scope>
    <source>
        <strain evidence="2">93-210</strain>
    </source>
</reference>
<name>A0A2S4VMS8_9BASI</name>
<accession>A0A2S4VMS8</accession>
<keyword evidence="3" id="KW-1185">Reference proteome</keyword>
<organism evidence="2 3">
    <name type="scientific">Puccinia striiformis</name>
    <dbReference type="NCBI Taxonomy" id="27350"/>
    <lineage>
        <taxon>Eukaryota</taxon>
        <taxon>Fungi</taxon>
        <taxon>Dikarya</taxon>
        <taxon>Basidiomycota</taxon>
        <taxon>Pucciniomycotina</taxon>
        <taxon>Pucciniomycetes</taxon>
        <taxon>Pucciniales</taxon>
        <taxon>Pucciniaceae</taxon>
        <taxon>Puccinia</taxon>
    </lineage>
</organism>
<evidence type="ECO:0000313" key="2">
    <source>
        <dbReference type="EMBL" id="POW10799.1"/>
    </source>
</evidence>
<dbReference type="AlphaFoldDB" id="A0A2S4VMS8"/>